<reference evidence="3 4" key="1">
    <citation type="submission" date="2016-11" db="EMBL/GenBank/DDBJ databases">
        <authorList>
            <person name="Jaros S."/>
            <person name="Januszkiewicz K."/>
            <person name="Wedrychowicz H."/>
        </authorList>
    </citation>
    <scope>NUCLEOTIDE SEQUENCE [LARGE SCALE GENOMIC DNA]</scope>
    <source>
        <strain evidence="3">NVI 5450</strain>
    </source>
</reference>
<sequence>MTDYNFETLNDKEFEELVNDLLSNEFGTLVERFKAGKDQGVDGRFFSPDGKEVIIQSKHYLKSGYKPLLAHCKKVEADKVKKLNPVRYIFACSTELSRNDDKELSNVFSPYLREDDVYGKHKINDLLKKFPNVEKNHYKLWLSSTNVLETLLHSDIDFDTESELDSIIRALSKYVKTSLHNKAQDKLKWGSCLVILGDPGVGKTTLARMLCHEYMSSDDKYELVFIESDLKDANKKFKKDKNQIFYFDDFLGSNCLDVIENNSDSRISKFMEKISHYENKKLILTSRVSIFNQGMSCSEKLRRTDLSHNKFILDVNKISDLDKAKILYNHIYFARRPDHQYYDHISNIIENKKYHEIINHRNYSPRIIEFILNPTSLNKVNAESYWKYIMSSLDNPKHVWEYQIEKQINDFEKEILWFIALSGRVESEILRGLVCDFCNLDNDVYKYQDSIKRLDGALINRTKNNSRAKTYVTLHNPSILDYVIPTLMSNNVDYLARIIVKLGKYFRSSAIPRKENKSDLGIRLWSYVIDLIDNERLSPSGYNLALEALERLTYREPLFRSHSEKYNNTVQRFKNNIFIKKHSNSFNSLVIYYNENYNLIFAEENALSVLDKMHAISRGLSSYNDIHWAHVFNAVFDEYHTHEELIEVSDILNSLTDIDDYEEIEEAFSDCVSDYWHLEIDNKVEEEFDESMLLDRHHYIYEEGMSVSDIDDDECFEVVEEVITEIIDDVLNDYSVSIMITTDLISNIDIDDYTQKAIGELKSKIEESHDPVKKAPTFKSRVKKAKVTSPTSELEAIDDLFY</sequence>
<name>A0A1L0FBH0_9GAMM</name>
<dbReference type="RefSeq" id="WP_075498145.1">
    <property type="nucleotide sequence ID" value="NZ_CAWRBC010000153.1"/>
</dbReference>
<dbReference type="InterPro" id="IPR049050">
    <property type="entry name" value="nSTAND3"/>
</dbReference>
<dbReference type="InterPro" id="IPR007560">
    <property type="entry name" value="Restrct_endonuc_IV_Mrr"/>
</dbReference>
<evidence type="ECO:0000313" key="4">
    <source>
        <dbReference type="Proteomes" id="UP000183794"/>
    </source>
</evidence>
<evidence type="ECO:0008006" key="5">
    <source>
        <dbReference type="Google" id="ProtNLM"/>
    </source>
</evidence>
<dbReference type="Pfam" id="PF04471">
    <property type="entry name" value="Mrr_cat"/>
    <property type="match status" value="1"/>
</dbReference>
<dbReference type="Pfam" id="PF20720">
    <property type="entry name" value="nSTAND3"/>
    <property type="match status" value="1"/>
</dbReference>
<dbReference type="SUPFAM" id="SSF52540">
    <property type="entry name" value="P-loop containing nucleoside triphosphate hydrolases"/>
    <property type="match status" value="1"/>
</dbReference>
<evidence type="ECO:0000259" key="1">
    <source>
        <dbReference type="Pfam" id="PF04471"/>
    </source>
</evidence>
<dbReference type="OrthoDB" id="9806903at2"/>
<dbReference type="InterPro" id="IPR027417">
    <property type="entry name" value="P-loop_NTPase"/>
</dbReference>
<dbReference type="Proteomes" id="UP000183794">
    <property type="component" value="Unassembled WGS sequence"/>
</dbReference>
<evidence type="ECO:0000313" key="3">
    <source>
        <dbReference type="EMBL" id="SGZ20769.1"/>
    </source>
</evidence>
<accession>A0A1L0FBH0</accession>
<feature type="domain" description="Novel STAND NTPase 3" evidence="2">
    <location>
        <begin position="174"/>
        <end position="333"/>
    </location>
</feature>
<protein>
    <recommendedName>
        <fullName evidence="5">Restriction endonuclease type IV Mrr domain-containing protein</fullName>
    </recommendedName>
</protein>
<organism evidence="3 4">
    <name type="scientific">Moritella viscosa</name>
    <dbReference type="NCBI Taxonomy" id="80854"/>
    <lineage>
        <taxon>Bacteria</taxon>
        <taxon>Pseudomonadati</taxon>
        <taxon>Pseudomonadota</taxon>
        <taxon>Gammaproteobacteria</taxon>
        <taxon>Alteromonadales</taxon>
        <taxon>Moritellaceae</taxon>
        <taxon>Moritella</taxon>
    </lineage>
</organism>
<dbReference type="EMBL" id="FPLD01000174">
    <property type="protein sequence ID" value="SGZ20769.1"/>
    <property type="molecule type" value="Genomic_DNA"/>
</dbReference>
<dbReference type="GO" id="GO:0004519">
    <property type="term" value="F:endonuclease activity"/>
    <property type="evidence" value="ECO:0007669"/>
    <property type="project" value="InterPro"/>
</dbReference>
<dbReference type="AlphaFoldDB" id="A0A1L0FBH0"/>
<dbReference type="GO" id="GO:0003677">
    <property type="term" value="F:DNA binding"/>
    <property type="evidence" value="ECO:0007669"/>
    <property type="project" value="InterPro"/>
</dbReference>
<evidence type="ECO:0000259" key="2">
    <source>
        <dbReference type="Pfam" id="PF20720"/>
    </source>
</evidence>
<gene>
    <name evidence="3" type="ORF">NVI5450_4916</name>
</gene>
<dbReference type="GO" id="GO:0009307">
    <property type="term" value="P:DNA restriction-modification system"/>
    <property type="evidence" value="ECO:0007669"/>
    <property type="project" value="InterPro"/>
</dbReference>
<dbReference type="Gene3D" id="3.40.50.300">
    <property type="entry name" value="P-loop containing nucleotide triphosphate hydrolases"/>
    <property type="match status" value="1"/>
</dbReference>
<proteinExistence type="predicted"/>
<feature type="domain" description="Restriction endonuclease type IV Mrr" evidence="1">
    <location>
        <begin position="8"/>
        <end position="83"/>
    </location>
</feature>